<dbReference type="RefSeq" id="WP_086033451.1">
    <property type="nucleotide sequence ID" value="NZ_MDSU01000018.1"/>
</dbReference>
<dbReference type="EC" id="4.2.1.17" evidence="10"/>
<dbReference type="InterPro" id="IPR006108">
    <property type="entry name" value="3HC_DH_C"/>
</dbReference>
<dbReference type="GO" id="GO:0006635">
    <property type="term" value="P:fatty acid beta-oxidation"/>
    <property type="evidence" value="ECO:0007669"/>
    <property type="project" value="UniProtKB-UniPathway"/>
</dbReference>
<dbReference type="Gene3D" id="3.90.226.10">
    <property type="entry name" value="2-enoyl-CoA Hydratase, Chain A, domain 1"/>
    <property type="match status" value="1"/>
</dbReference>
<feature type="domain" description="3-hydroxyacyl-CoA dehydrogenase C-terminal" evidence="8">
    <location>
        <begin position="191"/>
        <end position="290"/>
    </location>
</feature>
<feature type="domain" description="3-hydroxyacyl-CoA dehydrogenase NAD binding" evidence="9">
    <location>
        <begin position="6"/>
        <end position="187"/>
    </location>
</feature>
<dbReference type="STRING" id="1562698.DESAMIL20_725"/>
<dbReference type="PANTHER" id="PTHR48075">
    <property type="entry name" value="3-HYDROXYACYL-COA DEHYDROGENASE FAMILY PROTEIN"/>
    <property type="match status" value="1"/>
</dbReference>
<dbReference type="UniPathway" id="UPA00659"/>
<comment type="catalytic activity">
    <reaction evidence="7">
        <text>a (3S)-3-hydroxyacyl-CoA + NAD(+) = a 3-oxoacyl-CoA + NADH + H(+)</text>
        <dbReference type="Rhea" id="RHEA:22432"/>
        <dbReference type="ChEBI" id="CHEBI:15378"/>
        <dbReference type="ChEBI" id="CHEBI:57318"/>
        <dbReference type="ChEBI" id="CHEBI:57540"/>
        <dbReference type="ChEBI" id="CHEBI:57945"/>
        <dbReference type="ChEBI" id="CHEBI:90726"/>
        <dbReference type="EC" id="1.1.1.35"/>
    </reaction>
</comment>
<reference evidence="10 11" key="1">
    <citation type="journal article" date="2017" name="Front. Microbiol.">
        <title>Genome Sequence of Desulfurella amilsii Strain TR1 and Comparative Genomics of Desulfurellaceae Family.</title>
        <authorList>
            <person name="Florentino A.P."/>
            <person name="Stams A.J."/>
            <person name="Sanchez-Andrea I."/>
        </authorList>
    </citation>
    <scope>NUCLEOTIDE SEQUENCE [LARGE SCALE GENOMIC DNA]</scope>
    <source>
        <strain evidence="10 11">TR1</strain>
    </source>
</reference>
<evidence type="ECO:0000256" key="5">
    <source>
        <dbReference type="ARBA" id="ARBA00023027"/>
    </source>
</evidence>
<comment type="pathway">
    <text evidence="1">Lipid metabolism; fatty acid beta-oxidation.</text>
</comment>
<sequence length="778" mass="86048">MREINKVAVLGAGVMGSTIAAHLANAGIETLLLDLPSDDDPNKIANVGLSATLKAKPAAFYLPEYSSFIKVGNFRDDLAKVKDYDWVIEVVVERMDIKKALLNQLIPHLNPNSVFSSNTSGLSINEMSEVLPENLRKNFLITHFFNPPRYMRLLEIVPSKYSDPQIVKEMAEFISHRLGKGIVYAKDTPNFVANRIGVYSIFNGIKHMLEMGLTVEEVDAIAGPATARAKSAAFRTSDLVGTDTMVHVANNTYDLLKDDDEREIFKVPEFLNYMVEKKLLGNKTKQGFYKREKVDGKNVNYYFDHNKKEYVLSQKPKFASIEMGKQIDDKVKALKALITANDKAAQYAWKNIRDTIIYAAKRIPEIADDVVNIDNGMKWGFNWELGPFEMLDAIGVKYFVDRCEKESIKFPEWLKGIDRIYKIENGKKYYYDCVGKTYKELDLPKTQISLELLKSANKVVDKNSGASLIDLGDGVFCLEFHTKMNAIGAEIVTMINKSLARAQSDGIGLVIANQGKLFSAGANLMLIASLIAEGDFAQVSQAVKTFQKASMSIKYAKAPVVAAPFNLTLGGGCEISLHSDAIVAHAETYMGLVEVGVGLIPGGGGTKEMALRAIEEAALYSTDASAFTFKAFQNIAMAKVSMSADELFQLGYLRRGDSITMNIDNLIFDAKQKVIALSANYRPQKPKENLSAPGRSVAASVKAQLWNMKMGGYITEYEEYLGGLIANVMTGGDVPAGTLISEEYLLDLEREAFLKACGNKKTLERIQHMLKTGKPLRN</sequence>
<dbReference type="GO" id="GO:0003857">
    <property type="term" value="F:(3S)-3-hydroxyacyl-CoA dehydrogenase (NAD+) activity"/>
    <property type="evidence" value="ECO:0007669"/>
    <property type="project" value="UniProtKB-EC"/>
</dbReference>
<dbReference type="InterPro" id="IPR008927">
    <property type="entry name" value="6-PGluconate_DH-like_C_sf"/>
</dbReference>
<dbReference type="GO" id="GO:0004300">
    <property type="term" value="F:enoyl-CoA hydratase activity"/>
    <property type="evidence" value="ECO:0007669"/>
    <property type="project" value="UniProtKB-EC"/>
</dbReference>
<evidence type="ECO:0000256" key="1">
    <source>
        <dbReference type="ARBA" id="ARBA00005005"/>
    </source>
</evidence>
<keyword evidence="10" id="KW-0456">Lyase</keyword>
<evidence type="ECO:0000259" key="8">
    <source>
        <dbReference type="Pfam" id="PF00725"/>
    </source>
</evidence>
<dbReference type="EMBL" id="MDSU01000018">
    <property type="protein sequence ID" value="OSS41172.1"/>
    <property type="molecule type" value="Genomic_DNA"/>
</dbReference>
<dbReference type="SUPFAM" id="SSF48179">
    <property type="entry name" value="6-phosphogluconate dehydrogenase C-terminal domain-like"/>
    <property type="match status" value="2"/>
</dbReference>
<organism evidence="10 11">
    <name type="scientific">Desulfurella amilsii</name>
    <dbReference type="NCBI Taxonomy" id="1562698"/>
    <lineage>
        <taxon>Bacteria</taxon>
        <taxon>Pseudomonadati</taxon>
        <taxon>Campylobacterota</taxon>
        <taxon>Desulfurellia</taxon>
        <taxon>Desulfurellales</taxon>
        <taxon>Desulfurellaceae</taxon>
        <taxon>Desulfurella</taxon>
    </lineage>
</organism>
<dbReference type="PANTHER" id="PTHR48075:SF7">
    <property type="entry name" value="3-HYDROXYACYL-COA DEHYDROGENASE-RELATED"/>
    <property type="match status" value="1"/>
</dbReference>
<dbReference type="GO" id="GO:0070403">
    <property type="term" value="F:NAD+ binding"/>
    <property type="evidence" value="ECO:0007669"/>
    <property type="project" value="InterPro"/>
</dbReference>
<proteinExistence type="predicted"/>
<dbReference type="OrthoDB" id="5389341at2"/>
<dbReference type="InterPro" id="IPR036291">
    <property type="entry name" value="NAD(P)-bd_dom_sf"/>
</dbReference>
<dbReference type="Gene3D" id="3.40.50.720">
    <property type="entry name" value="NAD(P)-binding Rossmann-like Domain"/>
    <property type="match status" value="1"/>
</dbReference>
<name>A0A1X4XUG6_9BACT</name>
<dbReference type="Pfam" id="PF02737">
    <property type="entry name" value="3HCDH_N"/>
    <property type="match status" value="1"/>
</dbReference>
<keyword evidence="3" id="KW-0442">Lipid degradation</keyword>
<dbReference type="Pfam" id="PF00378">
    <property type="entry name" value="ECH_1"/>
    <property type="match status" value="1"/>
</dbReference>
<evidence type="ECO:0000256" key="3">
    <source>
        <dbReference type="ARBA" id="ARBA00022963"/>
    </source>
</evidence>
<keyword evidence="5" id="KW-0520">NAD</keyword>
<dbReference type="Pfam" id="PF00725">
    <property type="entry name" value="3HCDH"/>
    <property type="match status" value="1"/>
</dbReference>
<dbReference type="Gene3D" id="1.10.1040.50">
    <property type="match status" value="1"/>
</dbReference>
<dbReference type="EC" id="1.1.1.35" evidence="10"/>
<gene>
    <name evidence="10" type="ORF">DESAMIL20_725</name>
</gene>
<comment type="caution">
    <text evidence="10">The sequence shown here is derived from an EMBL/GenBank/DDBJ whole genome shotgun (WGS) entry which is preliminary data.</text>
</comment>
<evidence type="ECO:0000313" key="11">
    <source>
        <dbReference type="Proteomes" id="UP000194141"/>
    </source>
</evidence>
<evidence type="ECO:0000256" key="7">
    <source>
        <dbReference type="ARBA" id="ARBA00049556"/>
    </source>
</evidence>
<dbReference type="SUPFAM" id="SSF52096">
    <property type="entry name" value="ClpP/crotonase"/>
    <property type="match status" value="1"/>
</dbReference>
<keyword evidence="2" id="KW-0276">Fatty acid metabolism</keyword>
<evidence type="ECO:0000256" key="4">
    <source>
        <dbReference type="ARBA" id="ARBA00023002"/>
    </source>
</evidence>
<dbReference type="InterPro" id="IPR006176">
    <property type="entry name" value="3-OHacyl-CoA_DH_NAD-bd"/>
</dbReference>
<evidence type="ECO:0000313" key="10">
    <source>
        <dbReference type="EMBL" id="OSS41172.1"/>
    </source>
</evidence>
<dbReference type="CDD" id="cd06558">
    <property type="entry name" value="crotonase-like"/>
    <property type="match status" value="1"/>
</dbReference>
<dbReference type="Proteomes" id="UP000194141">
    <property type="component" value="Unassembled WGS sequence"/>
</dbReference>
<evidence type="ECO:0000256" key="2">
    <source>
        <dbReference type="ARBA" id="ARBA00022832"/>
    </source>
</evidence>
<keyword evidence="4 10" id="KW-0560">Oxidoreductase</keyword>
<protein>
    <submittedName>
        <fullName evidence="10">Enoyl-CoA hydratase [isoleucine degradation] / 3-hydroxyacyl-CoA dehydrogenase</fullName>
        <ecNumber evidence="10">1.1.1.35</ecNumber>
        <ecNumber evidence="10">4.2.1.17</ecNumber>
    </submittedName>
</protein>
<dbReference type="InterPro" id="IPR001753">
    <property type="entry name" value="Enoyl-CoA_hydra/iso"/>
</dbReference>
<evidence type="ECO:0000256" key="6">
    <source>
        <dbReference type="ARBA" id="ARBA00023098"/>
    </source>
</evidence>
<dbReference type="InterPro" id="IPR029045">
    <property type="entry name" value="ClpP/crotonase-like_dom_sf"/>
</dbReference>
<accession>A0A1X4XUG6</accession>
<dbReference type="AlphaFoldDB" id="A0A1X4XUG6"/>
<keyword evidence="11" id="KW-1185">Reference proteome</keyword>
<keyword evidence="6" id="KW-0443">Lipid metabolism</keyword>
<evidence type="ECO:0000259" key="9">
    <source>
        <dbReference type="Pfam" id="PF02737"/>
    </source>
</evidence>
<dbReference type="SUPFAM" id="SSF51735">
    <property type="entry name" value="NAD(P)-binding Rossmann-fold domains"/>
    <property type="match status" value="1"/>
</dbReference>